<keyword evidence="1" id="KW-0472">Membrane</keyword>
<name>A0ABD4ZZD0_9LACO</name>
<proteinExistence type="predicted"/>
<dbReference type="Proteomes" id="UP001169713">
    <property type="component" value="Unassembled WGS sequence"/>
</dbReference>
<dbReference type="AlphaFoldDB" id="A0ABD4ZZD0"/>
<organism evidence="2 3">
    <name type="scientific">Lactobacillus paragasseri</name>
    <dbReference type="NCBI Taxonomy" id="2107999"/>
    <lineage>
        <taxon>Bacteria</taxon>
        <taxon>Bacillati</taxon>
        <taxon>Bacillota</taxon>
        <taxon>Bacilli</taxon>
        <taxon>Lactobacillales</taxon>
        <taxon>Lactobacillaceae</taxon>
        <taxon>Lactobacillus</taxon>
    </lineage>
</organism>
<keyword evidence="1" id="KW-0812">Transmembrane</keyword>
<keyword evidence="1" id="KW-1133">Transmembrane helix</keyword>
<evidence type="ECO:0008006" key="4">
    <source>
        <dbReference type="Google" id="ProtNLM"/>
    </source>
</evidence>
<feature type="transmembrane region" description="Helical" evidence="1">
    <location>
        <begin position="49"/>
        <end position="69"/>
    </location>
</feature>
<dbReference type="RefSeq" id="WP_262333838.1">
    <property type="nucleotide sequence ID" value="NZ_JANZQG010000004.1"/>
</dbReference>
<protein>
    <recommendedName>
        <fullName evidence="4">Bacteriocin immunity protein</fullName>
    </recommendedName>
</protein>
<comment type="caution">
    <text evidence="2">The sequence shown here is derived from an EMBL/GenBank/DDBJ whole genome shotgun (WGS) entry which is preliminary data.</text>
</comment>
<sequence length="72" mass="8459">MKRAKIFDKEKFDWALDSALNALYRQDEETFMKRVTDMELSSEMNEKNILYMFALSAYTTSLTSSFIYGGHK</sequence>
<evidence type="ECO:0000313" key="2">
    <source>
        <dbReference type="EMBL" id="MDO6360825.1"/>
    </source>
</evidence>
<accession>A0ABD4ZZD0</accession>
<reference evidence="2" key="1">
    <citation type="submission" date="2023-07" db="EMBL/GenBank/DDBJ databases">
        <title>Whole Genome Sequencing of Colonoscopy isolates.</title>
        <authorList>
            <person name="Surve S.V."/>
            <person name="Valls R.A."/>
            <person name="Barrak K.E."/>
            <person name="Gardner T.B."/>
            <person name="O'Toole G.A."/>
        </authorList>
    </citation>
    <scope>NUCLEOTIDE SEQUENCE</scope>
    <source>
        <strain evidence="2">GP0003</strain>
    </source>
</reference>
<dbReference type="EMBL" id="JAUONS010000001">
    <property type="protein sequence ID" value="MDO6360825.1"/>
    <property type="molecule type" value="Genomic_DNA"/>
</dbReference>
<evidence type="ECO:0000313" key="3">
    <source>
        <dbReference type="Proteomes" id="UP001169713"/>
    </source>
</evidence>
<gene>
    <name evidence="2" type="ORF">Q4436_01655</name>
</gene>
<evidence type="ECO:0000256" key="1">
    <source>
        <dbReference type="SAM" id="Phobius"/>
    </source>
</evidence>